<reference evidence="2 3" key="1">
    <citation type="submission" date="2012-11" db="EMBL/GenBank/DDBJ databases">
        <title>The complete genome sequence of Corynebacterium maris Coryn-1 (=DSM 45190).</title>
        <authorList>
            <person name="Schaffert L."/>
            <person name="Albersmeier A."/>
            <person name="Kalinowski J."/>
            <person name="Ruckert C."/>
        </authorList>
    </citation>
    <scope>NUCLEOTIDE SEQUENCE [LARGE SCALE GENOMIC DNA]</scope>
    <source>
        <strain evidence="3">Coryn-1</strain>
    </source>
</reference>
<sequence>MKIVSHRGNAPGFSELTPAAFEHALGLPIHGVECDVRISADGVVVVHHDVTVDRTSDGSGPVAKKTLAELRELNIGTDENPQGMLTLDELLGMVADAGDKHLYLEIKDPLLTSQVIEEQVALRLRRAGLLTDPRIHVISFSHAAMRRMARLTPDLERYYLRHDREIRFNRKDLLLSRPTGLGLSIRAGRSRPALVGSHGLPSYMWTVNDAEDMRFAEQLGVEVLATDDPQLALDVLESARPVD</sequence>
<dbReference type="PATRIC" id="fig|1224163.3.peg.2450"/>
<evidence type="ECO:0000313" key="3">
    <source>
        <dbReference type="Proteomes" id="UP000015388"/>
    </source>
</evidence>
<dbReference type="PANTHER" id="PTHR46211">
    <property type="entry name" value="GLYCEROPHOSPHORYL DIESTER PHOSPHODIESTERASE"/>
    <property type="match status" value="1"/>
</dbReference>
<dbReference type="InterPro" id="IPR017946">
    <property type="entry name" value="PLC-like_Pdiesterase_TIM-brl"/>
</dbReference>
<dbReference type="PANTHER" id="PTHR46211:SF1">
    <property type="entry name" value="GLYCEROPHOSPHODIESTER PHOSPHODIESTERASE, CYTOPLASMIC"/>
    <property type="match status" value="1"/>
</dbReference>
<dbReference type="STRING" id="1224163.B841_12130"/>
<dbReference type="Gene3D" id="3.20.20.190">
    <property type="entry name" value="Phosphatidylinositol (PI) phosphodiesterase"/>
    <property type="match status" value="1"/>
</dbReference>
<dbReference type="GO" id="GO:0008081">
    <property type="term" value="F:phosphoric diester hydrolase activity"/>
    <property type="evidence" value="ECO:0007669"/>
    <property type="project" value="InterPro"/>
</dbReference>
<dbReference type="GO" id="GO:0006629">
    <property type="term" value="P:lipid metabolic process"/>
    <property type="evidence" value="ECO:0007669"/>
    <property type="project" value="InterPro"/>
</dbReference>
<organism evidence="2 3">
    <name type="scientific">Corynebacterium maris DSM 45190</name>
    <dbReference type="NCBI Taxonomy" id="1224163"/>
    <lineage>
        <taxon>Bacteria</taxon>
        <taxon>Bacillati</taxon>
        <taxon>Actinomycetota</taxon>
        <taxon>Actinomycetes</taxon>
        <taxon>Mycobacteriales</taxon>
        <taxon>Corynebacteriaceae</taxon>
        <taxon>Corynebacterium</taxon>
    </lineage>
</organism>
<dbReference type="Proteomes" id="UP000015388">
    <property type="component" value="Chromosome"/>
</dbReference>
<evidence type="ECO:0000313" key="2">
    <source>
        <dbReference type="EMBL" id="AGS35898.1"/>
    </source>
</evidence>
<dbReference type="HOGENOM" id="CLU_030006_3_0_11"/>
<dbReference type="PROSITE" id="PS51704">
    <property type="entry name" value="GP_PDE"/>
    <property type="match status" value="1"/>
</dbReference>
<dbReference type="EMBL" id="CP003924">
    <property type="protein sequence ID" value="AGS35898.1"/>
    <property type="molecule type" value="Genomic_DNA"/>
</dbReference>
<dbReference type="InterPro" id="IPR030395">
    <property type="entry name" value="GP_PDE_dom"/>
</dbReference>
<evidence type="ECO:0000259" key="1">
    <source>
        <dbReference type="PROSITE" id="PS51704"/>
    </source>
</evidence>
<dbReference type="RefSeq" id="WP_020935830.1">
    <property type="nucleotide sequence ID" value="NC_021915.1"/>
</dbReference>
<dbReference type="Pfam" id="PF03009">
    <property type="entry name" value="GDPD"/>
    <property type="match status" value="1"/>
</dbReference>
<keyword evidence="3" id="KW-1185">Reference proteome</keyword>
<dbReference type="eggNOG" id="COG0584">
    <property type="taxonomic scope" value="Bacteria"/>
</dbReference>
<gene>
    <name evidence="2" type="ORF">B841_12130</name>
</gene>
<accession>S5TMI6</accession>
<protein>
    <submittedName>
        <fullName evidence="2">Glycerophosphoryl diester phosphodiesterase</fullName>
    </submittedName>
</protein>
<name>S5TMI6_9CORY</name>
<dbReference type="OrthoDB" id="9758957at2"/>
<proteinExistence type="predicted"/>
<dbReference type="AlphaFoldDB" id="S5TMI6"/>
<dbReference type="KEGG" id="cmd:B841_12130"/>
<feature type="domain" description="GP-PDE" evidence="1">
    <location>
        <begin position="1"/>
        <end position="236"/>
    </location>
</feature>
<dbReference type="SUPFAM" id="SSF51695">
    <property type="entry name" value="PLC-like phosphodiesterases"/>
    <property type="match status" value="1"/>
</dbReference>